<dbReference type="PANTHER" id="PTHR35125">
    <property type="entry name" value="NEURON NAVIGATOR 1-LIKE-RELATED"/>
    <property type="match status" value="1"/>
</dbReference>
<proteinExistence type="predicted"/>
<protein>
    <submittedName>
        <fullName evidence="1">Uncharacterized protein</fullName>
    </submittedName>
</protein>
<dbReference type="Proteomes" id="UP001177140">
    <property type="component" value="Unassembled WGS sequence"/>
</dbReference>
<gene>
    <name evidence="1" type="ORF">MKW94_012038</name>
</gene>
<comment type="caution">
    <text evidence="1">The sequence shown here is derived from an EMBL/GenBank/DDBJ whole genome shotgun (WGS) entry which is preliminary data.</text>
</comment>
<dbReference type="GO" id="GO:0007346">
    <property type="term" value="P:regulation of mitotic cell cycle"/>
    <property type="evidence" value="ECO:0007669"/>
    <property type="project" value="InterPro"/>
</dbReference>
<dbReference type="AlphaFoldDB" id="A0AA41SIA2"/>
<evidence type="ECO:0000313" key="1">
    <source>
        <dbReference type="EMBL" id="MCL7034453.1"/>
    </source>
</evidence>
<evidence type="ECO:0000313" key="2">
    <source>
        <dbReference type="Proteomes" id="UP001177140"/>
    </source>
</evidence>
<keyword evidence="2" id="KW-1185">Reference proteome</keyword>
<sequence length="241" mass="26600">MATRTLGIIQDENLHAHFRGPSRKALTNITNSSKLSPHKAAAAASKKNVLKKSVEQNGLYINPGFINSNVKSNIKGDAVGGKSKVLDGQKKAGLGGGVRRALGDITNSNKLSVNQESKKDNPKKLNDIAGERFLHDHKKCIKSRNSEMDRKLLLKTLGFDDDFPMQLSKPCIVPASLPPKVDSFSSLKRLEYDEIPELLYEVQSPPRCRTPEHHITSPSMNRFALSPPTLMLLGSPQMFKY</sequence>
<name>A0AA41SIA2_PAPNU</name>
<accession>A0AA41SIA2</accession>
<dbReference type="EMBL" id="JAJJMA010145645">
    <property type="protein sequence ID" value="MCL7034453.1"/>
    <property type="molecule type" value="Genomic_DNA"/>
</dbReference>
<organism evidence="1 2">
    <name type="scientific">Papaver nudicaule</name>
    <name type="common">Iceland poppy</name>
    <dbReference type="NCBI Taxonomy" id="74823"/>
    <lineage>
        <taxon>Eukaryota</taxon>
        <taxon>Viridiplantae</taxon>
        <taxon>Streptophyta</taxon>
        <taxon>Embryophyta</taxon>
        <taxon>Tracheophyta</taxon>
        <taxon>Spermatophyta</taxon>
        <taxon>Magnoliopsida</taxon>
        <taxon>Ranunculales</taxon>
        <taxon>Papaveraceae</taxon>
        <taxon>Papaveroideae</taxon>
        <taxon>Papaver</taxon>
    </lineage>
</organism>
<dbReference type="InterPro" id="IPR039326">
    <property type="entry name" value="Patronus"/>
</dbReference>
<reference evidence="1" key="1">
    <citation type="submission" date="2022-03" db="EMBL/GenBank/DDBJ databases">
        <title>A functionally conserved STORR gene fusion in Papaver species that diverged 16.8 million years ago.</title>
        <authorList>
            <person name="Catania T."/>
        </authorList>
    </citation>
    <scope>NUCLEOTIDE SEQUENCE</scope>
    <source>
        <strain evidence="1">S-191538</strain>
    </source>
</reference>
<dbReference type="PANTHER" id="PTHR35125:SF2">
    <property type="entry name" value="PROTEIN PATRONUS 2-LIKE"/>
    <property type="match status" value="1"/>
</dbReference>